<reference evidence="1 2" key="1">
    <citation type="submission" date="2023-07" db="EMBL/GenBank/DDBJ databases">
        <title>Genomic Encyclopedia of Type Strains, Phase IV (KMG-IV): sequencing the most valuable type-strain genomes for metagenomic binning, comparative biology and taxonomic classification.</title>
        <authorList>
            <person name="Goeker M."/>
        </authorList>
    </citation>
    <scope>NUCLEOTIDE SEQUENCE [LARGE SCALE GENOMIC DNA]</scope>
    <source>
        <strain evidence="1 2">DSM 19092</strain>
    </source>
</reference>
<dbReference type="RefSeq" id="WP_419152922.1">
    <property type="nucleotide sequence ID" value="NZ_JAUSTR010000040.1"/>
</dbReference>
<evidence type="ECO:0000313" key="1">
    <source>
        <dbReference type="EMBL" id="MDQ0164036.1"/>
    </source>
</evidence>
<comment type="caution">
    <text evidence="1">The sequence shown here is derived from an EMBL/GenBank/DDBJ whole genome shotgun (WGS) entry which is preliminary data.</text>
</comment>
<proteinExistence type="predicted"/>
<gene>
    <name evidence="1" type="ORF">J2S06_003180</name>
</gene>
<name>A0ABT9VST0_9BACI</name>
<organism evidence="1 2">
    <name type="scientific">Aeribacillus alveayuensis</name>
    <dbReference type="NCBI Taxonomy" id="279215"/>
    <lineage>
        <taxon>Bacteria</taxon>
        <taxon>Bacillati</taxon>
        <taxon>Bacillota</taxon>
        <taxon>Bacilli</taxon>
        <taxon>Bacillales</taxon>
        <taxon>Bacillaceae</taxon>
        <taxon>Aeribacillus</taxon>
    </lineage>
</organism>
<dbReference type="Proteomes" id="UP001225646">
    <property type="component" value="Unassembled WGS sequence"/>
</dbReference>
<accession>A0ABT9VST0</accession>
<sequence length="59" mass="7052">MTQNSQYQTLYNKFVTSGLPTKYSLEEMKETFLSAYKEKEIPLPEFFKLDPNIEDRKKI</sequence>
<evidence type="ECO:0000313" key="2">
    <source>
        <dbReference type="Proteomes" id="UP001225646"/>
    </source>
</evidence>
<keyword evidence="2" id="KW-1185">Reference proteome</keyword>
<dbReference type="EMBL" id="JAUSTR010000040">
    <property type="protein sequence ID" value="MDQ0164036.1"/>
    <property type="molecule type" value="Genomic_DNA"/>
</dbReference>
<protein>
    <submittedName>
        <fullName evidence="1">Uncharacterized protein</fullName>
    </submittedName>
</protein>